<name>A0A084Y4W2_9PROT</name>
<evidence type="ECO:0000256" key="1">
    <source>
        <dbReference type="SAM" id="SignalP"/>
    </source>
</evidence>
<reference evidence="2 3" key="1">
    <citation type="submission" date="2014-07" db="EMBL/GenBank/DDBJ databases">
        <title>Expanding our view of genomic diversity in Candidatus Accumulibacter clades.</title>
        <authorList>
            <person name="Skennerton C.T."/>
            <person name="Barr J.J."/>
            <person name="Slater F.R."/>
            <person name="Bond P.L."/>
            <person name="Tyson G.W."/>
        </authorList>
    </citation>
    <scope>NUCLEOTIDE SEQUENCE [LARGE SCALE GENOMIC DNA]</scope>
    <source>
        <strain evidence="3">SK-01</strain>
    </source>
</reference>
<comment type="caution">
    <text evidence="2">The sequence shown here is derived from an EMBL/GenBank/DDBJ whole genome shotgun (WGS) entry which is preliminary data.</text>
</comment>
<dbReference type="RefSeq" id="WP_034921740.1">
    <property type="nucleotide sequence ID" value="NZ_JDSS02000007.1"/>
</dbReference>
<dbReference type="EMBL" id="JDSS02000007">
    <property type="protein sequence ID" value="KFB69756.1"/>
    <property type="molecule type" value="Genomic_DNA"/>
</dbReference>
<keyword evidence="1" id="KW-0732">Signal</keyword>
<proteinExistence type="predicted"/>
<feature type="signal peptide" evidence="1">
    <location>
        <begin position="1"/>
        <end position="26"/>
    </location>
</feature>
<evidence type="ECO:0000313" key="3">
    <source>
        <dbReference type="Proteomes" id="UP000019812"/>
    </source>
</evidence>
<sequence length="135" mass="14466" precursor="true">MTVRNRFIAASLAALALFAWTSPGHTAELTPEAYVRADIEAREATLASMEERLALLQAGGGSRAEMAALTRSQAAVESAYRKYGTSARAHGAYAATHARDISAWLKANPDATAHLMDLRTRFQGLSGAFDSVRGR</sequence>
<dbReference type="Proteomes" id="UP000019812">
    <property type="component" value="Unassembled WGS sequence"/>
</dbReference>
<organism evidence="2 3">
    <name type="scientific">Candidatus Accumulibacter vicinus</name>
    <dbReference type="NCBI Taxonomy" id="2954382"/>
    <lineage>
        <taxon>Bacteria</taxon>
        <taxon>Pseudomonadati</taxon>
        <taxon>Pseudomonadota</taxon>
        <taxon>Betaproteobacteria</taxon>
        <taxon>Candidatus Accumulibacter</taxon>
    </lineage>
</organism>
<protein>
    <submittedName>
        <fullName evidence="2">Uncharacterized protein</fullName>
    </submittedName>
</protein>
<gene>
    <name evidence="2" type="ORF">CAPSK01_000469</name>
</gene>
<dbReference type="STRING" id="1457154.CAPSK01_000469"/>
<accession>A0A084Y4W2</accession>
<dbReference type="AlphaFoldDB" id="A0A084Y4W2"/>
<evidence type="ECO:0000313" key="2">
    <source>
        <dbReference type="EMBL" id="KFB69756.1"/>
    </source>
</evidence>
<feature type="chain" id="PRO_5001785565" evidence="1">
    <location>
        <begin position="27"/>
        <end position="135"/>
    </location>
</feature>